<gene>
    <name evidence="10" type="ORF">PPACK8108_LOCUS20078</name>
</gene>
<dbReference type="AlphaFoldDB" id="A0AAV0BEF6"/>
<dbReference type="GO" id="GO:0016829">
    <property type="term" value="F:lyase activity"/>
    <property type="evidence" value="ECO:0007669"/>
    <property type="project" value="UniProtKB-KW"/>
</dbReference>
<dbReference type="InterPro" id="IPR033131">
    <property type="entry name" value="Pectinesterase_Asp_AS"/>
</dbReference>
<reference evidence="10" key="1">
    <citation type="submission" date="2022-06" db="EMBL/GenBank/DDBJ databases">
        <authorList>
            <consortium name="SYNGENTA / RWTH Aachen University"/>
        </authorList>
    </citation>
    <scope>NUCLEOTIDE SEQUENCE</scope>
</reference>
<dbReference type="Pfam" id="PF01095">
    <property type="entry name" value="Pectinesterase"/>
    <property type="match status" value="1"/>
</dbReference>
<feature type="signal peptide" evidence="8">
    <location>
        <begin position="1"/>
        <end position="21"/>
    </location>
</feature>
<keyword evidence="5 8" id="KW-0063">Aspartyl esterase</keyword>
<proteinExistence type="inferred from homology"/>
<comment type="similarity">
    <text evidence="2">Belongs to the pectinesterase family.</text>
</comment>
<dbReference type="GO" id="GO:0030599">
    <property type="term" value="F:pectinesterase activity"/>
    <property type="evidence" value="ECO:0007669"/>
    <property type="project" value="UniProtKB-UniRule"/>
</dbReference>
<protein>
    <recommendedName>
        <fullName evidence="3 8">Pectinesterase</fullName>
        <ecNumber evidence="3 8">3.1.1.11</ecNumber>
    </recommendedName>
</protein>
<comment type="function">
    <text evidence="8">Involved in maceration and soft-rotting of plant tissue.</text>
</comment>
<evidence type="ECO:0000256" key="6">
    <source>
        <dbReference type="ARBA" id="ARBA00047928"/>
    </source>
</evidence>
<evidence type="ECO:0000259" key="9">
    <source>
        <dbReference type="Pfam" id="PF01095"/>
    </source>
</evidence>
<evidence type="ECO:0000256" key="1">
    <source>
        <dbReference type="ARBA" id="ARBA00005184"/>
    </source>
</evidence>
<evidence type="ECO:0000256" key="4">
    <source>
        <dbReference type="ARBA" id="ARBA00022801"/>
    </source>
</evidence>
<comment type="subcellular location">
    <subcellularLocation>
        <location evidence="8">Secreted</location>
    </subcellularLocation>
</comment>
<dbReference type="InterPro" id="IPR012334">
    <property type="entry name" value="Pectin_lyas_fold"/>
</dbReference>
<dbReference type="Proteomes" id="UP001153365">
    <property type="component" value="Unassembled WGS sequence"/>
</dbReference>
<evidence type="ECO:0000256" key="5">
    <source>
        <dbReference type="ARBA" id="ARBA00023085"/>
    </source>
</evidence>
<keyword evidence="8" id="KW-0961">Cell wall biogenesis/degradation</keyword>
<evidence type="ECO:0000256" key="3">
    <source>
        <dbReference type="ARBA" id="ARBA00013229"/>
    </source>
</evidence>
<comment type="catalytic activity">
    <reaction evidence="6 8">
        <text>[(1-&gt;4)-alpha-D-galacturonosyl methyl ester](n) + n H2O = [(1-&gt;4)-alpha-D-galacturonosyl](n) + n methanol + n H(+)</text>
        <dbReference type="Rhea" id="RHEA:22380"/>
        <dbReference type="Rhea" id="RHEA-COMP:14570"/>
        <dbReference type="Rhea" id="RHEA-COMP:14573"/>
        <dbReference type="ChEBI" id="CHEBI:15377"/>
        <dbReference type="ChEBI" id="CHEBI:15378"/>
        <dbReference type="ChEBI" id="CHEBI:17790"/>
        <dbReference type="ChEBI" id="CHEBI:140522"/>
        <dbReference type="ChEBI" id="CHEBI:140523"/>
        <dbReference type="EC" id="3.1.1.11"/>
    </reaction>
</comment>
<keyword evidence="8" id="KW-0964">Secreted</keyword>
<feature type="domain" description="Pectinesterase catalytic" evidence="9">
    <location>
        <begin position="52"/>
        <end position="308"/>
    </location>
</feature>
<dbReference type="SUPFAM" id="SSF51126">
    <property type="entry name" value="Pectin lyase-like"/>
    <property type="match status" value="1"/>
</dbReference>
<dbReference type="PANTHER" id="PTHR31321">
    <property type="entry name" value="ACYL-COA THIOESTER HYDROLASE YBHC-RELATED"/>
    <property type="match status" value="1"/>
</dbReference>
<sequence>MRIKILLLITLWPALLSFVAATPALFQAPNSYSGDQPPLGALVVRQIQAVPGEFSNLSQAIGSLATKEGPQVIFIYPGHYRESVKVNYKFPLIIQGYTKNSSDYRHNQVKVENAVSAASVGGNAQSSAIWARTDFFTMLNINVTNSYGNGTDTQAVAVTADGDYQVYKGCVIDSFQDTLYIKSTSSYFFRCLIAGSVDFIFGAGTAWFEKSKIAVKQSHSINIITAQRKTVLKTQFVFNDSRVVALGNVANQSTYLGRPWSENASVTYQFCKLSNIIKPEGWRFWNPNDQRTQNIKFFEFQNTGPGSLGERKYGRRAEAALNITEVLGSDPESWI</sequence>
<name>A0AAV0BEF6_PHAPC</name>
<keyword evidence="10" id="KW-0456">Lyase</keyword>
<evidence type="ECO:0000313" key="11">
    <source>
        <dbReference type="Proteomes" id="UP001153365"/>
    </source>
</evidence>
<dbReference type="PROSITE" id="PS00503">
    <property type="entry name" value="PECTINESTERASE_2"/>
    <property type="match status" value="1"/>
</dbReference>
<organism evidence="10 11">
    <name type="scientific">Phakopsora pachyrhizi</name>
    <name type="common">Asian soybean rust disease fungus</name>
    <dbReference type="NCBI Taxonomy" id="170000"/>
    <lineage>
        <taxon>Eukaryota</taxon>
        <taxon>Fungi</taxon>
        <taxon>Dikarya</taxon>
        <taxon>Basidiomycota</taxon>
        <taxon>Pucciniomycotina</taxon>
        <taxon>Pucciniomycetes</taxon>
        <taxon>Pucciniales</taxon>
        <taxon>Phakopsoraceae</taxon>
        <taxon>Phakopsora</taxon>
    </lineage>
</organism>
<dbReference type="EMBL" id="CALTRL010005729">
    <property type="protein sequence ID" value="CAH7685534.1"/>
    <property type="molecule type" value="Genomic_DNA"/>
</dbReference>
<accession>A0AAV0BEF6</accession>
<comment type="caution">
    <text evidence="10">The sequence shown here is derived from an EMBL/GenBank/DDBJ whole genome shotgun (WGS) entry which is preliminary data.</text>
</comment>
<comment type="pathway">
    <text evidence="1 8">Glycan metabolism; pectin degradation; 2-dehydro-3-deoxy-D-gluconate from pectin: step 1/5.</text>
</comment>
<dbReference type="GO" id="GO:0005576">
    <property type="term" value="C:extracellular region"/>
    <property type="evidence" value="ECO:0007669"/>
    <property type="project" value="UniProtKB-SubCell"/>
</dbReference>
<keyword evidence="8" id="KW-0732">Signal</keyword>
<dbReference type="Gene3D" id="2.160.20.10">
    <property type="entry name" value="Single-stranded right-handed beta-helix, Pectin lyase-like"/>
    <property type="match status" value="1"/>
</dbReference>
<dbReference type="EC" id="3.1.1.11" evidence="3 8"/>
<dbReference type="InterPro" id="IPR000070">
    <property type="entry name" value="Pectinesterase_cat"/>
</dbReference>
<feature type="chain" id="PRO_5043096999" description="Pectinesterase" evidence="8">
    <location>
        <begin position="22"/>
        <end position="335"/>
    </location>
</feature>
<evidence type="ECO:0000313" key="10">
    <source>
        <dbReference type="EMBL" id="CAH7685534.1"/>
    </source>
</evidence>
<dbReference type="PANTHER" id="PTHR31321:SF57">
    <property type="entry name" value="PECTINESTERASE 53-RELATED"/>
    <property type="match status" value="1"/>
</dbReference>
<dbReference type="GO" id="GO:0045490">
    <property type="term" value="P:pectin catabolic process"/>
    <property type="evidence" value="ECO:0007669"/>
    <property type="project" value="UniProtKB-UniRule"/>
</dbReference>
<evidence type="ECO:0000256" key="8">
    <source>
        <dbReference type="RuleBase" id="RU000589"/>
    </source>
</evidence>
<dbReference type="InterPro" id="IPR011050">
    <property type="entry name" value="Pectin_lyase_fold/virulence"/>
</dbReference>
<evidence type="ECO:0000256" key="2">
    <source>
        <dbReference type="ARBA" id="ARBA00008891"/>
    </source>
</evidence>
<feature type="active site" evidence="7">
    <location>
        <position position="198"/>
    </location>
</feature>
<evidence type="ECO:0000256" key="7">
    <source>
        <dbReference type="PROSITE-ProRule" id="PRU10040"/>
    </source>
</evidence>
<keyword evidence="11" id="KW-1185">Reference proteome</keyword>
<dbReference type="GO" id="GO:0042545">
    <property type="term" value="P:cell wall modification"/>
    <property type="evidence" value="ECO:0007669"/>
    <property type="project" value="UniProtKB-UniRule"/>
</dbReference>
<keyword evidence="4 8" id="KW-0378">Hydrolase</keyword>